<dbReference type="PANTHER" id="PTHR37422">
    <property type="entry name" value="TEICHURONIC ACID BIOSYNTHESIS PROTEIN TUAE"/>
    <property type="match status" value="1"/>
</dbReference>
<dbReference type="InterPro" id="IPR051533">
    <property type="entry name" value="WaaL-like"/>
</dbReference>
<evidence type="ECO:0000256" key="3">
    <source>
        <dbReference type="ARBA" id="ARBA00022989"/>
    </source>
</evidence>
<keyword evidence="2 5" id="KW-0812">Transmembrane</keyword>
<feature type="transmembrane region" description="Helical" evidence="5">
    <location>
        <begin position="199"/>
        <end position="216"/>
    </location>
</feature>
<gene>
    <name evidence="7" type="ORF">Mal15_26630</name>
</gene>
<protein>
    <submittedName>
        <fullName evidence="7">O-Antigen ligase</fullName>
    </submittedName>
</protein>
<evidence type="ECO:0000313" key="7">
    <source>
        <dbReference type="EMBL" id="QEF98608.1"/>
    </source>
</evidence>
<dbReference type="Pfam" id="PF04932">
    <property type="entry name" value="Wzy_C"/>
    <property type="match status" value="1"/>
</dbReference>
<keyword evidence="3 5" id="KW-1133">Transmembrane helix</keyword>
<reference evidence="7 8" key="1">
    <citation type="submission" date="2019-02" db="EMBL/GenBank/DDBJ databases">
        <title>Planctomycetal bacteria perform biofilm scaping via a novel small molecule.</title>
        <authorList>
            <person name="Jeske O."/>
            <person name="Boedeker C."/>
            <person name="Wiegand S."/>
            <person name="Breitling P."/>
            <person name="Kallscheuer N."/>
            <person name="Jogler M."/>
            <person name="Rohde M."/>
            <person name="Petersen J."/>
            <person name="Medema M.H."/>
            <person name="Surup F."/>
            <person name="Jogler C."/>
        </authorList>
    </citation>
    <scope>NUCLEOTIDE SEQUENCE [LARGE SCALE GENOMIC DNA]</scope>
    <source>
        <strain evidence="7 8">Mal15</strain>
    </source>
</reference>
<feature type="transmembrane region" description="Helical" evidence="5">
    <location>
        <begin position="43"/>
        <end position="64"/>
    </location>
</feature>
<dbReference type="EMBL" id="CP036264">
    <property type="protein sequence ID" value="QEF98608.1"/>
    <property type="molecule type" value="Genomic_DNA"/>
</dbReference>
<keyword evidence="4 5" id="KW-0472">Membrane</keyword>
<evidence type="ECO:0000256" key="1">
    <source>
        <dbReference type="ARBA" id="ARBA00004141"/>
    </source>
</evidence>
<evidence type="ECO:0000256" key="2">
    <source>
        <dbReference type="ARBA" id="ARBA00022692"/>
    </source>
</evidence>
<evidence type="ECO:0000259" key="6">
    <source>
        <dbReference type="Pfam" id="PF04932"/>
    </source>
</evidence>
<dbReference type="AlphaFoldDB" id="A0A5B9MC58"/>
<dbReference type="Proteomes" id="UP000321353">
    <property type="component" value="Chromosome"/>
</dbReference>
<organism evidence="7 8">
    <name type="scientific">Stieleria maiorica</name>
    <dbReference type="NCBI Taxonomy" id="2795974"/>
    <lineage>
        <taxon>Bacteria</taxon>
        <taxon>Pseudomonadati</taxon>
        <taxon>Planctomycetota</taxon>
        <taxon>Planctomycetia</taxon>
        <taxon>Pirellulales</taxon>
        <taxon>Pirellulaceae</taxon>
        <taxon>Stieleria</taxon>
    </lineage>
</organism>
<feature type="transmembrane region" description="Helical" evidence="5">
    <location>
        <begin position="76"/>
        <end position="94"/>
    </location>
</feature>
<feature type="transmembrane region" description="Helical" evidence="5">
    <location>
        <begin position="405"/>
        <end position="423"/>
    </location>
</feature>
<accession>A0A5B9MC58</accession>
<name>A0A5B9MC58_9BACT</name>
<dbReference type="InterPro" id="IPR007016">
    <property type="entry name" value="O-antigen_ligase-rel_domated"/>
</dbReference>
<sequence length="446" mass="48745">MFRSDTSLRRLTTFGVCALPLLTFTLPSRWEAVTIASLDPLAMVKLVILLIVFFGGTALILARIGDRSSRAVLRPLVPFYLFFAWAVLSLLWTPRPAVSIGQAGGLASLLVLASLVALLTRGQDRIESMMRLLVRMLFVFSVFVLVVHLAFPDLSGLNRRLMMGGHSGIVHPTAAGANASLGLLACVLCLFVGRYTWSLRAAILGSLVHGAVLYVANSRMALLMAAVTVGLVLFVYAGNVVRAAAISIFALGLITVVLIDPSFASVLDPKSSTVQYLTRGQSARQLSQVSGREEMWTKVWQEFTKSKWIGHGYFITSETGELEVWSMKTNHPAHNIQLQILVSTGVIGMALFTAAMANLFFHLIRLTGGAPRQRAFAAALAVFALWYLGWSLLCTSFMGPVRSESVLFFALIGIGIGQLSRLPDRPRRQARRRPLPEFSLRQGQVL</sequence>
<evidence type="ECO:0000313" key="8">
    <source>
        <dbReference type="Proteomes" id="UP000321353"/>
    </source>
</evidence>
<feature type="transmembrane region" description="Helical" evidence="5">
    <location>
        <begin position="222"/>
        <end position="241"/>
    </location>
</feature>
<feature type="domain" description="O-antigen ligase-related" evidence="6">
    <location>
        <begin position="208"/>
        <end position="352"/>
    </location>
</feature>
<dbReference type="GO" id="GO:0016874">
    <property type="term" value="F:ligase activity"/>
    <property type="evidence" value="ECO:0007669"/>
    <property type="project" value="UniProtKB-KW"/>
</dbReference>
<evidence type="ECO:0000256" key="4">
    <source>
        <dbReference type="ARBA" id="ARBA00023136"/>
    </source>
</evidence>
<feature type="transmembrane region" description="Helical" evidence="5">
    <location>
        <begin position="100"/>
        <end position="120"/>
    </location>
</feature>
<keyword evidence="7" id="KW-0436">Ligase</keyword>
<dbReference type="RefSeq" id="WP_147868123.1">
    <property type="nucleotide sequence ID" value="NZ_CP036264.1"/>
</dbReference>
<keyword evidence="8" id="KW-1185">Reference proteome</keyword>
<dbReference type="PANTHER" id="PTHR37422:SF13">
    <property type="entry name" value="LIPOPOLYSACCHARIDE BIOSYNTHESIS PROTEIN PA4999-RELATED"/>
    <property type="match status" value="1"/>
</dbReference>
<evidence type="ECO:0000256" key="5">
    <source>
        <dbReference type="SAM" id="Phobius"/>
    </source>
</evidence>
<dbReference type="KEGG" id="smam:Mal15_26630"/>
<dbReference type="GO" id="GO:0016020">
    <property type="term" value="C:membrane"/>
    <property type="evidence" value="ECO:0007669"/>
    <property type="project" value="UniProtKB-SubCell"/>
</dbReference>
<feature type="transmembrane region" description="Helical" evidence="5">
    <location>
        <begin position="376"/>
        <end position="399"/>
    </location>
</feature>
<feature type="transmembrane region" description="Helical" evidence="5">
    <location>
        <begin position="171"/>
        <end position="192"/>
    </location>
</feature>
<feature type="transmembrane region" description="Helical" evidence="5">
    <location>
        <begin position="248"/>
        <end position="267"/>
    </location>
</feature>
<feature type="transmembrane region" description="Helical" evidence="5">
    <location>
        <begin position="132"/>
        <end position="151"/>
    </location>
</feature>
<feature type="transmembrane region" description="Helical" evidence="5">
    <location>
        <begin position="336"/>
        <end position="364"/>
    </location>
</feature>
<comment type="subcellular location">
    <subcellularLocation>
        <location evidence="1">Membrane</location>
        <topology evidence="1">Multi-pass membrane protein</topology>
    </subcellularLocation>
</comment>
<proteinExistence type="predicted"/>